<dbReference type="InterPro" id="IPR016024">
    <property type="entry name" value="ARM-type_fold"/>
</dbReference>
<gene>
    <name evidence="8" type="ORF">THASP1DRAFT_15849</name>
</gene>
<dbReference type="AlphaFoldDB" id="A0A4P9XQH5"/>
<dbReference type="PROSITE" id="PS51363">
    <property type="entry name" value="W2"/>
    <property type="match status" value="1"/>
</dbReference>
<evidence type="ECO:0000259" key="7">
    <source>
        <dbReference type="PROSITE" id="PS51363"/>
    </source>
</evidence>
<dbReference type="FunFam" id="1.25.40.180:FF:000031">
    <property type="entry name" value="Eukaryotic translation initiation factor 5"/>
    <property type="match status" value="1"/>
</dbReference>
<feature type="region of interest" description="Disordered" evidence="6">
    <location>
        <begin position="142"/>
        <end position="180"/>
    </location>
</feature>
<evidence type="ECO:0000256" key="5">
    <source>
        <dbReference type="ARBA" id="ARBA00023134"/>
    </source>
</evidence>
<accession>A0A4P9XQH5</accession>
<dbReference type="Pfam" id="PF01873">
    <property type="entry name" value="eIF-5_eIF-2B"/>
    <property type="match status" value="1"/>
</dbReference>
<evidence type="ECO:0000256" key="1">
    <source>
        <dbReference type="ARBA" id="ARBA00010397"/>
    </source>
</evidence>
<keyword evidence="5" id="KW-0342">GTP-binding</keyword>
<dbReference type="GO" id="GO:0005092">
    <property type="term" value="F:GDP-dissociation inhibitor activity"/>
    <property type="evidence" value="ECO:0007669"/>
    <property type="project" value="TreeGrafter"/>
</dbReference>
<dbReference type="EMBL" id="KZ992617">
    <property type="protein sequence ID" value="RKP08293.1"/>
    <property type="molecule type" value="Genomic_DNA"/>
</dbReference>
<dbReference type="SUPFAM" id="SSF48371">
    <property type="entry name" value="ARM repeat"/>
    <property type="match status" value="1"/>
</dbReference>
<comment type="similarity">
    <text evidence="1">Belongs to the eIF-2-beta/eIF-5 family.</text>
</comment>
<dbReference type="GO" id="GO:0005525">
    <property type="term" value="F:GTP binding"/>
    <property type="evidence" value="ECO:0007669"/>
    <property type="project" value="UniProtKB-KW"/>
</dbReference>
<keyword evidence="9" id="KW-1185">Reference proteome</keyword>
<dbReference type="PANTHER" id="PTHR23001:SF7">
    <property type="entry name" value="EUKARYOTIC TRANSLATION INITIATION FACTOR 5"/>
    <property type="match status" value="1"/>
</dbReference>
<dbReference type="GO" id="GO:0001732">
    <property type="term" value="P:formation of cytoplasmic translation initiation complex"/>
    <property type="evidence" value="ECO:0007669"/>
    <property type="project" value="TreeGrafter"/>
</dbReference>
<evidence type="ECO:0000256" key="6">
    <source>
        <dbReference type="SAM" id="MobiDB-lite"/>
    </source>
</evidence>
<dbReference type="OrthoDB" id="10250831at2759"/>
<feature type="compositionally biased region" description="Acidic residues" evidence="6">
    <location>
        <begin position="233"/>
        <end position="243"/>
    </location>
</feature>
<dbReference type="InterPro" id="IPR045196">
    <property type="entry name" value="IF2/IF5"/>
</dbReference>
<evidence type="ECO:0000256" key="2">
    <source>
        <dbReference type="ARBA" id="ARBA00022540"/>
    </source>
</evidence>
<dbReference type="GO" id="GO:0005829">
    <property type="term" value="C:cytosol"/>
    <property type="evidence" value="ECO:0007669"/>
    <property type="project" value="TreeGrafter"/>
</dbReference>
<dbReference type="Gene3D" id="3.30.30.170">
    <property type="match status" value="1"/>
</dbReference>
<organism evidence="8 9">
    <name type="scientific">Thamnocephalis sphaerospora</name>
    <dbReference type="NCBI Taxonomy" id="78915"/>
    <lineage>
        <taxon>Eukaryota</taxon>
        <taxon>Fungi</taxon>
        <taxon>Fungi incertae sedis</taxon>
        <taxon>Zoopagomycota</taxon>
        <taxon>Zoopagomycotina</taxon>
        <taxon>Zoopagomycetes</taxon>
        <taxon>Zoopagales</taxon>
        <taxon>Sigmoideomycetaceae</taxon>
        <taxon>Thamnocephalis</taxon>
    </lineage>
</organism>
<keyword evidence="2" id="KW-0396">Initiation factor</keyword>
<name>A0A4P9XQH5_9FUNG</name>
<keyword evidence="4" id="KW-0648">Protein biosynthesis</keyword>
<dbReference type="InterPro" id="IPR002735">
    <property type="entry name" value="Transl_init_fac_IF2/IF5_dom"/>
</dbReference>
<dbReference type="FunFam" id="3.30.30.170:FF:000002">
    <property type="entry name" value="Eukaryotic translation initiation factor 5"/>
    <property type="match status" value="1"/>
</dbReference>
<dbReference type="InterPro" id="IPR016190">
    <property type="entry name" value="Transl_init_fac_IF2/IF5_Zn-bd"/>
</dbReference>
<proteinExistence type="inferred from homology"/>
<dbReference type="SUPFAM" id="SSF100966">
    <property type="entry name" value="Translation initiation factor 2 beta, aIF2beta, N-terminal domain"/>
    <property type="match status" value="1"/>
</dbReference>
<sequence length="402" mass="44791">MAAINIRSDVKDSFYRYKMPRLVAKVEGKGNGIKTVIPNMADIGKSLSRPAMYPCKYFGCELGAQTKHDTKNDRYIVNGAHDAQKLQQLLDGFISRFVLCGSCKNPETDLVFTKDESIVRDCKACGQRTDIDMRHRLVTFILKNPPPTAKKSRKSKKGGSENASEAGDANGVADGDGSDDELTRRIREEAAALPDAPLHDDDDDDWAVDVSEEAQARRMREIESSLNTTLVLGDDDEDEDENGDSGPTAYDKFGEAIEKNIDMSDAEIIAKAKEFGVFGKHRAVIVLVQVIFTDKMVQQIRKRSALLKQFVKTEKDQKSLLGGIERLVGIKYPNMMSKVPAVLKILYDDDLVDEAVVLKWGARASKRYVDKDVSKKVKAAAEPFLTWLQEADEETEEESDEE</sequence>
<dbReference type="InterPro" id="IPR016189">
    <property type="entry name" value="Transl_init_fac_IF2/IF5_N"/>
</dbReference>
<dbReference type="GO" id="GO:0071074">
    <property type="term" value="F:eukaryotic initiation factor eIF2 binding"/>
    <property type="evidence" value="ECO:0007669"/>
    <property type="project" value="TreeGrafter"/>
</dbReference>
<protein>
    <submittedName>
        <fullName evidence="8">Domain found in IF2B/IF5-domain-containing protein</fullName>
    </submittedName>
</protein>
<dbReference type="CDD" id="cd11561">
    <property type="entry name" value="W2_eIF5"/>
    <property type="match status" value="1"/>
</dbReference>
<dbReference type="PANTHER" id="PTHR23001">
    <property type="entry name" value="EUKARYOTIC TRANSLATION INITIATION FACTOR"/>
    <property type="match status" value="1"/>
</dbReference>
<evidence type="ECO:0000313" key="9">
    <source>
        <dbReference type="Proteomes" id="UP000271241"/>
    </source>
</evidence>
<dbReference type="Proteomes" id="UP000271241">
    <property type="component" value="Unassembled WGS sequence"/>
</dbReference>
<keyword evidence="3" id="KW-0547">Nucleotide-binding</keyword>
<dbReference type="Pfam" id="PF02020">
    <property type="entry name" value="W2"/>
    <property type="match status" value="1"/>
</dbReference>
<dbReference type="Gene3D" id="2.20.25.350">
    <property type="match status" value="1"/>
</dbReference>
<dbReference type="InterPro" id="IPR003307">
    <property type="entry name" value="W2_domain"/>
</dbReference>
<dbReference type="Gene3D" id="1.25.40.180">
    <property type="match status" value="1"/>
</dbReference>
<evidence type="ECO:0000256" key="4">
    <source>
        <dbReference type="ARBA" id="ARBA00022917"/>
    </source>
</evidence>
<dbReference type="SUPFAM" id="SSF75689">
    <property type="entry name" value="Zinc-binding domain of translation initiation factor 2 beta"/>
    <property type="match status" value="1"/>
</dbReference>
<feature type="compositionally biased region" description="Low complexity" evidence="6">
    <location>
        <begin position="166"/>
        <end position="175"/>
    </location>
</feature>
<dbReference type="FunFam" id="2.20.25.350:FF:000001">
    <property type="entry name" value="Eukaryotic translation initiation factor 5"/>
    <property type="match status" value="1"/>
</dbReference>
<dbReference type="STRING" id="78915.A0A4P9XQH5"/>
<feature type="region of interest" description="Disordered" evidence="6">
    <location>
        <begin position="228"/>
        <end position="251"/>
    </location>
</feature>
<dbReference type="SMART" id="SM00653">
    <property type="entry name" value="eIF2B_5"/>
    <property type="match status" value="1"/>
</dbReference>
<evidence type="ECO:0000313" key="8">
    <source>
        <dbReference type="EMBL" id="RKP08293.1"/>
    </source>
</evidence>
<dbReference type="SMART" id="SM00515">
    <property type="entry name" value="eIF5C"/>
    <property type="match status" value="1"/>
</dbReference>
<evidence type="ECO:0000256" key="3">
    <source>
        <dbReference type="ARBA" id="ARBA00022741"/>
    </source>
</evidence>
<feature type="domain" description="W2" evidence="7">
    <location>
        <begin position="239"/>
        <end position="398"/>
    </location>
</feature>
<dbReference type="GO" id="GO:0003743">
    <property type="term" value="F:translation initiation factor activity"/>
    <property type="evidence" value="ECO:0007669"/>
    <property type="project" value="UniProtKB-KW"/>
</dbReference>
<reference evidence="9" key="1">
    <citation type="journal article" date="2018" name="Nat. Microbiol.">
        <title>Leveraging single-cell genomics to expand the fungal tree of life.</title>
        <authorList>
            <person name="Ahrendt S.R."/>
            <person name="Quandt C.A."/>
            <person name="Ciobanu D."/>
            <person name="Clum A."/>
            <person name="Salamov A."/>
            <person name="Andreopoulos B."/>
            <person name="Cheng J.F."/>
            <person name="Woyke T."/>
            <person name="Pelin A."/>
            <person name="Henrissat B."/>
            <person name="Reynolds N.K."/>
            <person name="Benny G.L."/>
            <person name="Smith M.E."/>
            <person name="James T.Y."/>
            <person name="Grigoriev I.V."/>
        </authorList>
    </citation>
    <scope>NUCLEOTIDE SEQUENCE [LARGE SCALE GENOMIC DNA]</scope>
    <source>
        <strain evidence="9">RSA 1356</strain>
    </source>
</reference>